<feature type="non-terminal residue" evidence="1">
    <location>
        <position position="56"/>
    </location>
</feature>
<sequence length="56" mass="6531">YLDRNNRRESQNLLITCAIDTTFPWCTFGDFNDLLSNEENIGLVDHPTQLLNGFRE</sequence>
<gene>
    <name evidence="1" type="ORF">glysoja_043875</name>
</gene>
<organism evidence="1">
    <name type="scientific">Glycine soja</name>
    <name type="common">Wild soybean</name>
    <dbReference type="NCBI Taxonomy" id="3848"/>
    <lineage>
        <taxon>Eukaryota</taxon>
        <taxon>Viridiplantae</taxon>
        <taxon>Streptophyta</taxon>
        <taxon>Embryophyta</taxon>
        <taxon>Tracheophyta</taxon>
        <taxon>Spermatophyta</taxon>
        <taxon>Magnoliopsida</taxon>
        <taxon>eudicotyledons</taxon>
        <taxon>Gunneridae</taxon>
        <taxon>Pentapetalae</taxon>
        <taxon>rosids</taxon>
        <taxon>fabids</taxon>
        <taxon>Fabales</taxon>
        <taxon>Fabaceae</taxon>
        <taxon>Papilionoideae</taxon>
        <taxon>50 kb inversion clade</taxon>
        <taxon>NPAAA clade</taxon>
        <taxon>indigoferoid/millettioid clade</taxon>
        <taxon>Phaseoleae</taxon>
        <taxon>Glycine</taxon>
        <taxon>Glycine subgen. Soja</taxon>
    </lineage>
</organism>
<proteinExistence type="predicted"/>
<protein>
    <submittedName>
        <fullName evidence="1">Uncharacterized protein</fullName>
    </submittedName>
</protein>
<evidence type="ECO:0000313" key="1">
    <source>
        <dbReference type="EMBL" id="KHN01746.1"/>
    </source>
</evidence>
<dbReference type="Proteomes" id="UP000053555">
    <property type="component" value="Unassembled WGS sequence"/>
</dbReference>
<feature type="non-terminal residue" evidence="1">
    <location>
        <position position="1"/>
    </location>
</feature>
<reference evidence="1" key="1">
    <citation type="submission" date="2014-07" db="EMBL/GenBank/DDBJ databases">
        <title>Identification of a novel salt tolerance gene in wild soybean by whole-genome sequencing.</title>
        <authorList>
            <person name="Lam H.-M."/>
            <person name="Qi X."/>
            <person name="Li M.-W."/>
            <person name="Liu X."/>
            <person name="Xie M."/>
            <person name="Ni M."/>
            <person name="Xu X."/>
        </authorList>
    </citation>
    <scope>NUCLEOTIDE SEQUENCE [LARGE SCALE GENOMIC DNA]</scope>
    <source>
        <tissue evidence="1">Root</tissue>
    </source>
</reference>
<accession>A0A0B2NXB2</accession>
<name>A0A0B2NXB2_GLYSO</name>
<dbReference type="EMBL" id="KN670878">
    <property type="protein sequence ID" value="KHN01746.1"/>
    <property type="molecule type" value="Genomic_DNA"/>
</dbReference>
<dbReference type="AlphaFoldDB" id="A0A0B2NXB2"/>